<dbReference type="InterPro" id="IPR000209">
    <property type="entry name" value="Peptidase_S8/S53_dom"/>
</dbReference>
<dbReference type="SMART" id="SM00291">
    <property type="entry name" value="ZnF_ZZ"/>
    <property type="match status" value="1"/>
</dbReference>
<keyword evidence="3" id="KW-0677">Repeat</keyword>
<feature type="repeat" description="ANK" evidence="9">
    <location>
        <begin position="2259"/>
        <end position="2291"/>
    </location>
</feature>
<evidence type="ECO:0000256" key="12">
    <source>
        <dbReference type="SAM" id="MobiDB-lite"/>
    </source>
</evidence>
<dbReference type="PROSITE" id="PS00136">
    <property type="entry name" value="SUBTILASE_ASP"/>
    <property type="match status" value="1"/>
</dbReference>
<feature type="repeat" description="ANK" evidence="9">
    <location>
        <begin position="1891"/>
        <end position="1923"/>
    </location>
</feature>
<feature type="repeat" description="ANK" evidence="9">
    <location>
        <begin position="2391"/>
        <end position="2423"/>
    </location>
</feature>
<dbReference type="PRINTS" id="PR00723">
    <property type="entry name" value="SUBTILISIN"/>
</dbReference>
<feature type="active site" description="Charge relay system" evidence="11">
    <location>
        <position position="852"/>
    </location>
</feature>
<feature type="repeat" description="ANK" evidence="9">
    <location>
        <begin position="2157"/>
        <end position="2178"/>
    </location>
</feature>
<feature type="repeat" description="ANK" evidence="9">
    <location>
        <begin position="2424"/>
        <end position="2456"/>
    </location>
</feature>
<dbReference type="InterPro" id="IPR036770">
    <property type="entry name" value="Ankyrin_rpt-contain_sf"/>
</dbReference>
<dbReference type="Gene3D" id="1.25.40.20">
    <property type="entry name" value="Ankyrin repeat-containing domain"/>
    <property type="match status" value="5"/>
</dbReference>
<evidence type="ECO:0000256" key="8">
    <source>
        <dbReference type="ARBA" id="ARBA00023043"/>
    </source>
</evidence>
<dbReference type="SMART" id="SM00248">
    <property type="entry name" value="ANK"/>
    <property type="match status" value="26"/>
</dbReference>
<feature type="repeat" description="ANK" evidence="9">
    <location>
        <begin position="2494"/>
        <end position="2527"/>
    </location>
</feature>
<dbReference type="InterPro" id="IPR002110">
    <property type="entry name" value="Ankyrin_rpt"/>
</dbReference>
<dbReference type="EMBL" id="JAAMPI010000462">
    <property type="protein sequence ID" value="KAF4631245.1"/>
    <property type="molecule type" value="Genomic_DNA"/>
</dbReference>
<evidence type="ECO:0000256" key="7">
    <source>
        <dbReference type="ARBA" id="ARBA00022833"/>
    </source>
</evidence>
<dbReference type="Pfam" id="PF00569">
    <property type="entry name" value="ZZ"/>
    <property type="match status" value="1"/>
</dbReference>
<comment type="similarity">
    <text evidence="11">Belongs to the peptidase S8 family.</text>
</comment>
<dbReference type="InterPro" id="IPR036852">
    <property type="entry name" value="Peptidase_S8/S53_dom_sf"/>
</dbReference>
<dbReference type="PROSITE" id="PS50088">
    <property type="entry name" value="ANK_REPEAT"/>
    <property type="match status" value="14"/>
</dbReference>
<dbReference type="InterPro" id="IPR000433">
    <property type="entry name" value="Znf_ZZ"/>
</dbReference>
<dbReference type="Pfam" id="PF00023">
    <property type="entry name" value="Ank"/>
    <property type="match status" value="1"/>
</dbReference>
<dbReference type="PROSITE" id="PS51892">
    <property type="entry name" value="SUBTILASE"/>
    <property type="match status" value="1"/>
</dbReference>
<dbReference type="InterPro" id="IPR043145">
    <property type="entry name" value="Znf_ZZ_sf"/>
</dbReference>
<dbReference type="InterPro" id="IPR051165">
    <property type="entry name" value="Multifunctional_ANK_Repeat"/>
</dbReference>
<feature type="domain" description="ZZ-type" evidence="13">
    <location>
        <begin position="2704"/>
        <end position="2756"/>
    </location>
</feature>
<feature type="active site" description="Charge relay system" evidence="11">
    <location>
        <position position="695"/>
    </location>
</feature>
<evidence type="ECO:0000256" key="11">
    <source>
        <dbReference type="PROSITE-ProRule" id="PRU01240"/>
    </source>
</evidence>
<dbReference type="PROSITE" id="PS50135">
    <property type="entry name" value="ZF_ZZ_2"/>
    <property type="match status" value="1"/>
</dbReference>
<keyword evidence="7" id="KW-0862">Zinc</keyword>
<feature type="repeat" description="ANK" evidence="9">
    <location>
        <begin position="2325"/>
        <end position="2357"/>
    </location>
</feature>
<feature type="compositionally biased region" description="Polar residues" evidence="12">
    <location>
        <begin position="2763"/>
        <end position="2772"/>
    </location>
</feature>
<dbReference type="SUPFAM" id="SSF57850">
    <property type="entry name" value="RING/U-box"/>
    <property type="match status" value="1"/>
</dbReference>
<dbReference type="Gene3D" id="3.40.50.200">
    <property type="entry name" value="Peptidase S8/S53 domain"/>
    <property type="match status" value="1"/>
</dbReference>
<evidence type="ECO:0000256" key="4">
    <source>
        <dbReference type="ARBA" id="ARBA00022771"/>
    </source>
</evidence>
<feature type="region of interest" description="Disordered" evidence="12">
    <location>
        <begin position="1660"/>
        <end position="1689"/>
    </location>
</feature>
<dbReference type="GO" id="GO:0008270">
    <property type="term" value="F:zinc ion binding"/>
    <property type="evidence" value="ECO:0007669"/>
    <property type="project" value="UniProtKB-KW"/>
</dbReference>
<keyword evidence="4 10" id="KW-0863">Zinc-finger</keyword>
<evidence type="ECO:0000313" key="14">
    <source>
        <dbReference type="EMBL" id="KAF4631245.1"/>
    </source>
</evidence>
<gene>
    <name evidence="14" type="ORF">G7Y89_g6885</name>
</gene>
<evidence type="ECO:0000256" key="3">
    <source>
        <dbReference type="ARBA" id="ARBA00022737"/>
    </source>
</evidence>
<evidence type="ECO:0000256" key="6">
    <source>
        <dbReference type="ARBA" id="ARBA00022825"/>
    </source>
</evidence>
<feature type="repeat" description="ANK" evidence="9">
    <location>
        <begin position="2226"/>
        <end position="2258"/>
    </location>
</feature>
<feature type="repeat" description="ANK" evidence="9">
    <location>
        <begin position="2046"/>
        <end position="2078"/>
    </location>
</feature>
<keyword evidence="6 11" id="KW-0720">Serine protease</keyword>
<dbReference type="Gene3D" id="3.40.50.300">
    <property type="entry name" value="P-loop containing nucleotide triphosphate hydrolases"/>
    <property type="match status" value="1"/>
</dbReference>
<evidence type="ECO:0000313" key="15">
    <source>
        <dbReference type="Proteomes" id="UP000566819"/>
    </source>
</evidence>
<dbReference type="CDD" id="cd07491">
    <property type="entry name" value="Peptidases_S8_7"/>
    <property type="match status" value="1"/>
</dbReference>
<evidence type="ECO:0000256" key="5">
    <source>
        <dbReference type="ARBA" id="ARBA00022801"/>
    </source>
</evidence>
<evidence type="ECO:0000256" key="2">
    <source>
        <dbReference type="ARBA" id="ARBA00022723"/>
    </source>
</evidence>
<keyword evidence="2" id="KW-0479">Metal-binding</keyword>
<evidence type="ECO:0000256" key="1">
    <source>
        <dbReference type="ARBA" id="ARBA00022670"/>
    </source>
</evidence>
<feature type="region of interest" description="Disordered" evidence="12">
    <location>
        <begin position="2748"/>
        <end position="2782"/>
    </location>
</feature>
<dbReference type="CDD" id="cd02340">
    <property type="entry name" value="ZZ_NBR1_like"/>
    <property type="match status" value="1"/>
</dbReference>
<protein>
    <recommendedName>
        <fullName evidence="13">ZZ-type domain-containing protein</fullName>
    </recommendedName>
</protein>
<dbReference type="PROSITE" id="PS01357">
    <property type="entry name" value="ZF_ZZ_1"/>
    <property type="match status" value="1"/>
</dbReference>
<dbReference type="InterPro" id="IPR056884">
    <property type="entry name" value="NPHP3-like_N"/>
</dbReference>
<dbReference type="PANTHER" id="PTHR24123">
    <property type="entry name" value="ANKYRIN REPEAT-CONTAINING"/>
    <property type="match status" value="1"/>
</dbReference>
<dbReference type="Pfam" id="PF12796">
    <property type="entry name" value="Ank_2"/>
    <property type="match status" value="6"/>
</dbReference>
<keyword evidence="8 9" id="KW-0040">ANK repeat</keyword>
<dbReference type="InterPro" id="IPR027417">
    <property type="entry name" value="P-loop_NTPase"/>
</dbReference>
<dbReference type="GO" id="GO:0004252">
    <property type="term" value="F:serine-type endopeptidase activity"/>
    <property type="evidence" value="ECO:0007669"/>
    <property type="project" value="UniProtKB-UniRule"/>
</dbReference>
<feature type="repeat" description="ANK" evidence="9">
    <location>
        <begin position="2560"/>
        <end position="2592"/>
    </location>
</feature>
<feature type="active site" description="Charge relay system" evidence="11">
    <location>
        <position position="658"/>
    </location>
</feature>
<dbReference type="Pfam" id="PF24883">
    <property type="entry name" value="NPHP3_N"/>
    <property type="match status" value="1"/>
</dbReference>
<keyword evidence="5 11" id="KW-0378">Hydrolase</keyword>
<dbReference type="PRINTS" id="PR01415">
    <property type="entry name" value="ANKYRIN"/>
</dbReference>
<feature type="repeat" description="ANK" evidence="9">
    <location>
        <begin position="2358"/>
        <end position="2390"/>
    </location>
</feature>
<feature type="repeat" description="ANK" evidence="9">
    <location>
        <begin position="2292"/>
        <end position="2324"/>
    </location>
</feature>
<feature type="repeat" description="ANK" evidence="9">
    <location>
        <begin position="2528"/>
        <end position="2548"/>
    </location>
</feature>
<comment type="caution">
    <text evidence="14">The sequence shown here is derived from an EMBL/GenBank/DDBJ whole genome shotgun (WGS) entry which is preliminary data.</text>
</comment>
<dbReference type="SUPFAM" id="SSF48403">
    <property type="entry name" value="Ankyrin repeat"/>
    <property type="match status" value="4"/>
</dbReference>
<accession>A0A8H4W4C0</accession>
<sequence>MGEETVTHETNNPRLHGNTPPAALSNGAKGEQYVHGNRDSAPNVSGGKQEDNPRNRKLEEYHEKILQDLRDGTPLDFLKLNNEDTFTANAQNHNILHKVIMEIGQLNSGIEYNEATKNFISWLLKEAAFLKQVTDGTKLNPLDLAVAADKETCYELIRHLCEKGISHSPKEILGVSNIHDSRLDVMNGSVAGDGEDVDDDDIVTWDMLLQNNRDTCLHTAIRMKRTEYARYLVSRIRLDNAASKVLGHGGQEGLTPLHLAVNYNYFTSKQDLLVDELIDAYPTALSIESSIRDETVNNRIKQKTHGRKQSVEAISRGVKSSLSPFRYFLDTQEELTKKANAPDKPQAGKLKTLSPLPRSSATGWLQAKAGEIDTLLRINCMRYFGHDRESIIELLPLTLGQIHFDLTPRKEVSQDLLDRVRKIAKFESILQYISIPNLKVRNMKISAEAEEWWKSNSRKDYIYIFDWLKSTACVKKILKIVVEDDDLDYHSDEAIEYAVNSFDVESWNWMKSDMCSHAIKKSAPNVRDVTLYWSGNNAILRSWAAEDGLATLKQLRTVTIVKQKSIESTGRTDKNIKSFKDDFEKCWDTSERPLPTIVFESDQSKKVITKALSELERARRESKERWLNCMESFATFLKKYIRNNPLSEEKEIKVAIIDDGVNLDYGDIGTRVVDGETFYNNDGHWQGFYQSSNGHGTLMACLISQICPKVKLFIAKLNEEWTNSQSQITAESAAKAIDWARKKDVDIISMSWSIEDPGAGDGELKTAVEEAIGADILLFCASNDQGNLTTEPPYPARYYKEKIFTIGAATVLGLKDSAAEKHVNFIAPGAEFLKDTSQTNELPGVEPRTGSSIATARCAGLAALMLQCIVIGSKFSKKGVRAHDKMFKMLTNPRHYWLKRRATTRAKWPQALSNTVQLQKLTGYSFPLNIATALKMLVTLKLNLPFYVIAIIIELQPRCLSIHGLQDHTSNDSTKELLEGSQGSGGRLLWEDSGLLRQKFPDSRIIELPSRFKPTIRGVLSKESFDQKARELLESILDSRASNDPIVFLCLDVGGILLKRALVVAETNGKYSNIAEATCACVFFGTPQQVPDLSTWNEIFSGLISRLWHTIPRDVWEAIRSLPQYLTQNSMDFMEIAFRLTLVSVVEDDANPDKLPTTQVVHRPFAMLDVSHEVQIPRKVALTKLGRFMDEDPQAQDVVAAIVRGTAMTTQYRKHMRIFARLSPFTSFKFHALEGEDWIIQHPQYLKWLEKPSASILVLCGSHGVGKSMMSYFIYKRIIRRYIASRTVAYFAFDSQDCRRNSVSSMLMKLIRQIFARTPNLFSTVHDNKSFEDPSHWTEEELWIQLRTLIRILGPRSLLFIIDAIDGCETKNMNRFLNNLLHCALNFEIKILCTTSDELVRDILKTALTTETASLEKTSSLEPKTAVALANNAEQSATPALTDKISVIRIDDCVEYKANLKQYIESNLERLVAEYPKFMAVKSSIAPYISKAEGFLHTELTLHLLRHISSYSTPQFVLEQLPSVGKTMKDAIHKALEKPPLWTIHALSWILFVVRPLKPKELAIAITLLSVTPTTLLENGVDENIIPREIDLDLKRELGPLLDVGRGEVRVFHSYYVKEVLQQWIRTATPGLDDSILTRHCLIYLHSSLRKVIPTTRNAQQSNNLLTDQGKDGEDGKTKENTEGEDGKRVPTSLQGLKYCFLEYCIQYWHVHYRRAFEVHQGPPNAAKPGDVTSLVLDLLKNPSYMTFLAHLDLQYGNLRSHYSTDIKKPVHFAAQFGLSNVVEILLAEQHPEPHPEIISTLEIACRRGYPRIVRQLITRVSDTDPILAALLEPCKRGNDEVAEILISELGQVTPAVKYPPELLCQAARNGHGAIVKQLISAGADVKATFEGKTPLHFAAAQGHREVVEHLLAKNADLNAADSASSTALHHSLRNKHAYLARYLLDQPGLTDHPDNEGNTALQLAVECGDAALVEKVLDLRQFLLVSAEDKTKKDLSLHIASENGNVEIDGDEKSPLRLALENGREGVAQELLQRHDINVKKDEPYEDSPLKLAIQHGYIEITKKLLEKGADCDGYDSTSSSPLVDATKKRLLEIVKLLLDHGANPNKQVDLNPVAKVDGVDDHEWSALHCSAHDGYAVIAQILVQKQADFNLQTKGGYTPLHLAVLGNHTSILDLLLPFTPKNKIKASNTTYGKASLTSQTVPRGSEKQDEQSAPQLNINAKSEEGQTAMHLAAAFGHTESLTRLIEASGLTMERDAAGRTPLHLAASNGHQEIVAALLQQKVDPDSIDKETYTALHYAAEGGYQDVTKVLLAGKADADAGIDLGCTPIHLAAQEGHLVTLETLLENGAAVDAINKSGETILHHAAASGNKKMVSLILWFGGKPDSADESGNTPLHEAARCGHSEVVQMLLDSGASINAKNKRRYTPLQRAILSNELTSTKVLLDKGADTEVRDEDEDTALTVAIRYCYRDRDQIVEALLKRNASVDAAPNKSGNTALSLAVTEGAGQKLIETLIERGADLKIRLSNGSTLLHRAARNGNMELIKLLKGKVDLDAKDDDGLTPIHHGAQAGEVKVLRTLKDAGCDFAAKDGQGRTIMHLGIRTMAADSFSSLFSGELESSTGDGVNVADTDGWTPIHWACRWIDPEILDVLIPLSKDPFKECNRGWTPSDSPLSPTVEEPANTLPLTLSIARRPRDLEEGEYHYGVRCDGCNYRIWGIRFKCEVCDDFDFCFKCRWTAEKTHPTHTFKRIGRGPDEGPFSGESVSPSTAEESTIVPFEPETYSVTRRRKMKRLRESSKPAFL</sequence>
<reference evidence="14 15" key="1">
    <citation type="submission" date="2020-03" db="EMBL/GenBank/DDBJ databases">
        <title>Draft Genome Sequence of Cudoniella acicularis.</title>
        <authorList>
            <person name="Buettner E."/>
            <person name="Kellner H."/>
        </authorList>
    </citation>
    <scope>NUCLEOTIDE SEQUENCE [LARGE SCALE GENOMIC DNA]</scope>
    <source>
        <strain evidence="14 15">DSM 108380</strain>
    </source>
</reference>
<evidence type="ECO:0000256" key="9">
    <source>
        <dbReference type="PROSITE-ProRule" id="PRU00023"/>
    </source>
</evidence>
<dbReference type="InterPro" id="IPR023827">
    <property type="entry name" value="Peptidase_S8_Asp-AS"/>
</dbReference>
<name>A0A8H4W4C0_9HELO</name>
<dbReference type="Pfam" id="PF00082">
    <property type="entry name" value="Peptidase_S8"/>
    <property type="match status" value="1"/>
</dbReference>
<dbReference type="SUPFAM" id="SSF52540">
    <property type="entry name" value="P-loop containing nucleoside triphosphate hydrolases"/>
    <property type="match status" value="1"/>
</dbReference>
<feature type="region of interest" description="Disordered" evidence="12">
    <location>
        <begin position="1"/>
        <end position="55"/>
    </location>
</feature>
<dbReference type="PROSITE" id="PS50297">
    <property type="entry name" value="ANK_REP_REGION"/>
    <property type="match status" value="14"/>
</dbReference>
<evidence type="ECO:0000259" key="13">
    <source>
        <dbReference type="PROSITE" id="PS50135"/>
    </source>
</evidence>
<keyword evidence="15" id="KW-1185">Reference proteome</keyword>
<dbReference type="GO" id="GO:0006508">
    <property type="term" value="P:proteolysis"/>
    <property type="evidence" value="ECO:0007669"/>
    <property type="project" value="UniProtKB-KW"/>
</dbReference>
<dbReference type="InterPro" id="IPR015500">
    <property type="entry name" value="Peptidase_S8_subtilisin-rel"/>
</dbReference>
<organism evidence="14 15">
    <name type="scientific">Cudoniella acicularis</name>
    <dbReference type="NCBI Taxonomy" id="354080"/>
    <lineage>
        <taxon>Eukaryota</taxon>
        <taxon>Fungi</taxon>
        <taxon>Dikarya</taxon>
        <taxon>Ascomycota</taxon>
        <taxon>Pezizomycotina</taxon>
        <taxon>Leotiomycetes</taxon>
        <taxon>Helotiales</taxon>
        <taxon>Tricladiaceae</taxon>
        <taxon>Cudoniella</taxon>
    </lineage>
</organism>
<dbReference type="Proteomes" id="UP000566819">
    <property type="component" value="Unassembled WGS sequence"/>
</dbReference>
<dbReference type="SUPFAM" id="SSF52743">
    <property type="entry name" value="Subtilisin-like"/>
    <property type="match status" value="1"/>
</dbReference>
<dbReference type="PANTHER" id="PTHR24123:SF33">
    <property type="entry name" value="PROTEIN HOS4"/>
    <property type="match status" value="1"/>
</dbReference>
<keyword evidence="1 11" id="KW-0645">Protease</keyword>
<evidence type="ECO:0000256" key="10">
    <source>
        <dbReference type="PROSITE-ProRule" id="PRU00228"/>
    </source>
</evidence>
<dbReference type="Gene3D" id="3.30.60.90">
    <property type="match status" value="1"/>
</dbReference>
<proteinExistence type="inferred from homology"/>
<feature type="repeat" description="ANK" evidence="9">
    <location>
        <begin position="2079"/>
        <end position="2111"/>
    </location>
</feature>
<dbReference type="OrthoDB" id="341259at2759"/>
<feature type="compositionally biased region" description="Basic and acidic residues" evidence="12">
    <location>
        <begin position="1669"/>
        <end position="1689"/>
    </location>
</feature>